<evidence type="ECO:0000313" key="3">
    <source>
        <dbReference type="Proteomes" id="UP000001203"/>
    </source>
</evidence>
<feature type="domain" description="Putative restriction endonuclease" evidence="1">
    <location>
        <begin position="6"/>
        <end position="67"/>
    </location>
</feature>
<dbReference type="EMBL" id="CP000806">
    <property type="protein sequence ID" value="ACB52957.1"/>
    <property type="molecule type" value="Genomic_DNA"/>
</dbReference>
<organism evidence="2 3">
    <name type="scientific">Crocosphaera subtropica (strain ATCC 51142 / BH68)</name>
    <name type="common">Cyanothece sp. (strain ATCC 51142)</name>
    <dbReference type="NCBI Taxonomy" id="43989"/>
    <lineage>
        <taxon>Bacteria</taxon>
        <taxon>Bacillati</taxon>
        <taxon>Cyanobacteriota</taxon>
        <taxon>Cyanophyceae</taxon>
        <taxon>Oscillatoriophycideae</taxon>
        <taxon>Chroococcales</taxon>
        <taxon>Aphanothecaceae</taxon>
        <taxon>Crocosphaera</taxon>
        <taxon>Crocosphaera subtropica</taxon>
    </lineage>
</organism>
<reference evidence="2 3" key="1">
    <citation type="journal article" date="2008" name="Proc. Natl. Acad. Sci. U.S.A.">
        <title>The genome of Cyanothece 51142, a unicellular diazotrophic cyanobacterium important in the marine nitrogen cycle.</title>
        <authorList>
            <person name="Welsh E.A."/>
            <person name="Liberton M."/>
            <person name="Stoeckel J."/>
            <person name="Loh T."/>
            <person name="Elvitigala T."/>
            <person name="Wang C."/>
            <person name="Wollam A."/>
            <person name="Fulton R.S."/>
            <person name="Clifton S.W."/>
            <person name="Jacobs J.M."/>
            <person name="Aurora R."/>
            <person name="Ghosh B.K."/>
            <person name="Sherman L.A."/>
            <person name="Smith R.D."/>
            <person name="Wilson R.K."/>
            <person name="Pakrasi H.B."/>
        </authorList>
    </citation>
    <scope>NUCLEOTIDE SEQUENCE [LARGE SCALE GENOMIC DNA]</scope>
    <source>
        <strain evidence="3">ATCC 51142 / BH68</strain>
    </source>
</reference>
<dbReference type="CDD" id="cd06260">
    <property type="entry name" value="DUF820-like"/>
    <property type="match status" value="1"/>
</dbReference>
<keyword evidence="3" id="KW-1185">Reference proteome</keyword>
<dbReference type="eggNOG" id="COG4636">
    <property type="taxonomic scope" value="Bacteria"/>
</dbReference>
<evidence type="ECO:0000313" key="2">
    <source>
        <dbReference type="EMBL" id="ACB52957.1"/>
    </source>
</evidence>
<dbReference type="KEGG" id="cyt:cce_3609"/>
<name>B1X0R8_CROS5</name>
<dbReference type="InterPro" id="IPR008538">
    <property type="entry name" value="Uma2"/>
</dbReference>
<dbReference type="AlphaFoldDB" id="B1X0R8"/>
<dbReference type="PANTHER" id="PTHR47152">
    <property type="entry name" value="SLR2084 PROTEIN-RELATED"/>
    <property type="match status" value="1"/>
</dbReference>
<evidence type="ECO:0000259" key="1">
    <source>
        <dbReference type="Pfam" id="PF05685"/>
    </source>
</evidence>
<sequence>MVTDRELPDLAIEVIVTSGNIKILEVYRRLGVKEVWLWQDEQLQIYCLENEEYFIQEKSQLLPNLDLNLLCQLINHDNLRLAMKEFRELIVNS</sequence>
<dbReference type="HOGENOM" id="CLU_2394793_0_0_3"/>
<gene>
    <name evidence="2" type="ordered locus">cce_3609</name>
</gene>
<accession>B1X0R8</accession>
<protein>
    <recommendedName>
        <fullName evidence="1">Putative restriction endonuclease domain-containing protein</fullName>
    </recommendedName>
</protein>
<dbReference type="InterPro" id="IPR012296">
    <property type="entry name" value="Nuclease_put_TT1808"/>
</dbReference>
<proteinExistence type="predicted"/>
<dbReference type="STRING" id="43989.cce_3609"/>
<dbReference type="Pfam" id="PF05685">
    <property type="entry name" value="Uma2"/>
    <property type="match status" value="1"/>
</dbReference>
<dbReference type="Gene3D" id="3.90.1570.10">
    <property type="entry name" value="tt1808, chain A"/>
    <property type="match status" value="1"/>
</dbReference>
<dbReference type="Proteomes" id="UP000001203">
    <property type="component" value="Chromosome circular"/>
</dbReference>